<dbReference type="GO" id="GO:0015035">
    <property type="term" value="F:protein-disulfide reductase activity"/>
    <property type="evidence" value="ECO:0007669"/>
    <property type="project" value="UniProtKB-ARBA"/>
</dbReference>
<proteinExistence type="predicted"/>
<dbReference type="PROSITE" id="PS00194">
    <property type="entry name" value="THIOREDOXIN_1"/>
    <property type="match status" value="1"/>
</dbReference>
<dbReference type="SUPFAM" id="SSF48452">
    <property type="entry name" value="TPR-like"/>
    <property type="match status" value="1"/>
</dbReference>
<keyword evidence="1" id="KW-0813">Transport</keyword>
<dbReference type="OrthoDB" id="9803916at2"/>
<evidence type="ECO:0000256" key="4">
    <source>
        <dbReference type="ARBA" id="ARBA00023284"/>
    </source>
</evidence>
<dbReference type="InterPro" id="IPR036249">
    <property type="entry name" value="Thioredoxin-like_sf"/>
</dbReference>
<dbReference type="InterPro" id="IPR019734">
    <property type="entry name" value="TPR_rpt"/>
</dbReference>
<dbReference type="SUPFAM" id="SSF52833">
    <property type="entry name" value="Thioredoxin-like"/>
    <property type="match status" value="1"/>
</dbReference>
<evidence type="ECO:0000256" key="2">
    <source>
        <dbReference type="ARBA" id="ARBA00022982"/>
    </source>
</evidence>
<dbReference type="PROSITE" id="PS50005">
    <property type="entry name" value="TPR"/>
    <property type="match status" value="1"/>
</dbReference>
<accession>A0A5B8YGY5</accession>
<feature type="repeat" description="TPR" evidence="5">
    <location>
        <begin position="116"/>
        <end position="149"/>
    </location>
</feature>
<keyword evidence="2" id="KW-0249">Electron transport</keyword>
<dbReference type="Proteomes" id="UP000315995">
    <property type="component" value="Chromosome"/>
</dbReference>
<dbReference type="PRINTS" id="PR00421">
    <property type="entry name" value="THIOREDOXIN"/>
</dbReference>
<dbReference type="GO" id="GO:0006950">
    <property type="term" value="P:response to stress"/>
    <property type="evidence" value="ECO:0007669"/>
    <property type="project" value="UniProtKB-ARBA"/>
</dbReference>
<evidence type="ECO:0000259" key="6">
    <source>
        <dbReference type="PROSITE" id="PS51352"/>
    </source>
</evidence>
<dbReference type="CDD" id="cd02956">
    <property type="entry name" value="ybbN"/>
    <property type="match status" value="1"/>
</dbReference>
<dbReference type="InterPro" id="IPR013766">
    <property type="entry name" value="Thioredoxin_domain"/>
</dbReference>
<dbReference type="PROSITE" id="PS51352">
    <property type="entry name" value="THIOREDOXIN_2"/>
    <property type="match status" value="1"/>
</dbReference>
<dbReference type="PANTHER" id="PTHR45663">
    <property type="entry name" value="GEO12009P1"/>
    <property type="match status" value="1"/>
</dbReference>
<dbReference type="Gene3D" id="3.40.30.10">
    <property type="entry name" value="Glutaredoxin"/>
    <property type="match status" value="1"/>
</dbReference>
<dbReference type="GO" id="GO:0005829">
    <property type="term" value="C:cytosol"/>
    <property type="evidence" value="ECO:0007669"/>
    <property type="project" value="TreeGrafter"/>
</dbReference>
<feature type="domain" description="Thioredoxin" evidence="6">
    <location>
        <begin position="1"/>
        <end position="113"/>
    </location>
</feature>
<dbReference type="FunFam" id="3.40.30.10:FF:000001">
    <property type="entry name" value="Thioredoxin"/>
    <property type="match status" value="1"/>
</dbReference>
<evidence type="ECO:0000313" key="8">
    <source>
        <dbReference type="Proteomes" id="UP000315995"/>
    </source>
</evidence>
<dbReference type="GO" id="GO:0045454">
    <property type="term" value="P:cell redox homeostasis"/>
    <property type="evidence" value="ECO:0007669"/>
    <property type="project" value="TreeGrafter"/>
</dbReference>
<sequence length="282" mass="31610">MPETQHLIDVTDQNFEQEVIARSHDVPVVVDFWAPWCGPCRALGPTLESMAAKAGGEWILAKVNVDNNQQSAQRFGVRGIPAVKAFVDGRMVDEFTGALPQSRIEAWLDGILPSEPDAQLDEAEALEESGDLDAAASIYEQVLDEDPDHIDALLGMARVSAMRGENERAEELLDQVPIAERDGEYERVLLDVQAAQFAPVDELQARVEEDAADLESRWQLGIKLASQRRFDEALDHLLQIVIRDRGFRDDAGRETMVRIFEVMGPNTDEVREWQKKLGRAMY</sequence>
<dbReference type="InterPro" id="IPR017937">
    <property type="entry name" value="Thioredoxin_CS"/>
</dbReference>
<evidence type="ECO:0000256" key="3">
    <source>
        <dbReference type="ARBA" id="ARBA00023157"/>
    </source>
</evidence>
<dbReference type="SMART" id="SM00028">
    <property type="entry name" value="TPR"/>
    <property type="match status" value="2"/>
</dbReference>
<keyword evidence="4" id="KW-0676">Redox-active center</keyword>
<keyword evidence="5" id="KW-0802">TPR repeat</keyword>
<dbReference type="InterPro" id="IPR011990">
    <property type="entry name" value="TPR-like_helical_dom_sf"/>
</dbReference>
<protein>
    <submittedName>
        <fullName evidence="7">Co-chaperone YbbN</fullName>
    </submittedName>
</protein>
<organism evidence="7 8">
    <name type="scientific">Persicimonas caeni</name>
    <dbReference type="NCBI Taxonomy" id="2292766"/>
    <lineage>
        <taxon>Bacteria</taxon>
        <taxon>Deltaproteobacteria</taxon>
        <taxon>Bradymonadales</taxon>
        <taxon>Bradymonadaceae</taxon>
        <taxon>Persicimonas</taxon>
    </lineage>
</organism>
<dbReference type="Pfam" id="PF14561">
    <property type="entry name" value="TPR_20"/>
    <property type="match status" value="1"/>
</dbReference>
<accession>A0A4Y6PZ86</accession>
<evidence type="ECO:0000313" key="7">
    <source>
        <dbReference type="EMBL" id="QDG53628.1"/>
    </source>
</evidence>
<keyword evidence="3" id="KW-1015">Disulfide bond</keyword>
<dbReference type="AlphaFoldDB" id="A0A4Y6PZ86"/>
<dbReference type="Pfam" id="PF00085">
    <property type="entry name" value="Thioredoxin"/>
    <property type="match status" value="1"/>
</dbReference>
<dbReference type="Gene3D" id="1.25.40.10">
    <property type="entry name" value="Tetratricopeptide repeat domain"/>
    <property type="match status" value="2"/>
</dbReference>
<evidence type="ECO:0000256" key="1">
    <source>
        <dbReference type="ARBA" id="ARBA00022448"/>
    </source>
</evidence>
<reference evidence="7 8" key="1">
    <citation type="submission" date="2019-06" db="EMBL/GenBank/DDBJ databases">
        <title>Persicimonas caeni gen. nov., sp. nov., a predatory bacterium isolated from solar saltern.</title>
        <authorList>
            <person name="Wang S."/>
        </authorList>
    </citation>
    <scope>NUCLEOTIDE SEQUENCE [LARGE SCALE GENOMIC DNA]</scope>
    <source>
        <strain evidence="7 8">YN101</strain>
    </source>
</reference>
<name>A0A4Y6PZ86_PERCE</name>
<dbReference type="PANTHER" id="PTHR45663:SF11">
    <property type="entry name" value="GEO12009P1"/>
    <property type="match status" value="1"/>
</dbReference>
<keyword evidence="8" id="KW-1185">Reference proteome</keyword>
<dbReference type="Pfam" id="PF14559">
    <property type="entry name" value="TPR_19"/>
    <property type="match status" value="1"/>
</dbReference>
<evidence type="ECO:0000256" key="5">
    <source>
        <dbReference type="PROSITE-ProRule" id="PRU00339"/>
    </source>
</evidence>
<dbReference type="EMBL" id="CP041186">
    <property type="protein sequence ID" value="QDG53628.1"/>
    <property type="molecule type" value="Genomic_DNA"/>
</dbReference>
<dbReference type="RefSeq" id="WP_141200082.1">
    <property type="nucleotide sequence ID" value="NZ_CP041186.1"/>
</dbReference>
<gene>
    <name evidence="7" type="ORF">FIV42_23645</name>
</gene>